<dbReference type="GO" id="GO:0015990">
    <property type="term" value="P:electron transport coupled proton transport"/>
    <property type="evidence" value="ECO:0007669"/>
    <property type="project" value="TreeGrafter"/>
</dbReference>
<feature type="transmembrane region" description="Helical" evidence="8">
    <location>
        <begin position="357"/>
        <end position="379"/>
    </location>
</feature>
<keyword evidence="4 8" id="KW-1133">Transmembrane helix</keyword>
<dbReference type="PROSITE" id="PS50855">
    <property type="entry name" value="COX1"/>
    <property type="match status" value="1"/>
</dbReference>
<dbReference type="RefSeq" id="WP_011504937.1">
    <property type="nucleotide sequence ID" value="NC_007959.1"/>
</dbReference>
<dbReference type="Pfam" id="PF00115">
    <property type="entry name" value="COX1"/>
    <property type="match status" value="1"/>
</dbReference>
<dbReference type="PANTHER" id="PTHR10422:SF18">
    <property type="entry name" value="CYTOCHROME C OXIDASE SUBUNIT 1"/>
    <property type="match status" value="1"/>
</dbReference>
<dbReference type="InterPro" id="IPR000883">
    <property type="entry name" value="Cyt_C_Oxase_1"/>
</dbReference>
<evidence type="ECO:0000256" key="3">
    <source>
        <dbReference type="ARBA" id="ARBA00022692"/>
    </source>
</evidence>
<keyword evidence="6" id="KW-0349">Heme</keyword>
<dbReference type="GO" id="GO:0016020">
    <property type="term" value="C:membrane"/>
    <property type="evidence" value="ECO:0007669"/>
    <property type="project" value="UniProtKB-SubCell"/>
</dbReference>
<dbReference type="InterPro" id="IPR023615">
    <property type="entry name" value="Cyt_c_Oxase_su1_BS"/>
</dbReference>
<proteinExistence type="inferred from homology"/>
<evidence type="ECO:0000256" key="8">
    <source>
        <dbReference type="SAM" id="Phobius"/>
    </source>
</evidence>
<feature type="transmembrane region" description="Helical" evidence="8">
    <location>
        <begin position="38"/>
        <end position="59"/>
    </location>
</feature>
<evidence type="ECO:0000313" key="11">
    <source>
        <dbReference type="Proteomes" id="UP000001953"/>
    </source>
</evidence>
<feature type="transmembrane region" description="Helical" evidence="8">
    <location>
        <begin position="391"/>
        <end position="414"/>
    </location>
</feature>
<dbReference type="SUPFAM" id="SSF81442">
    <property type="entry name" value="Cytochrome c oxidase subunit I-like"/>
    <property type="match status" value="1"/>
</dbReference>
<protein>
    <submittedName>
        <fullName evidence="10">Cytochrome c oxidase, subunit I</fullName>
    </submittedName>
</protein>
<evidence type="ECO:0000256" key="4">
    <source>
        <dbReference type="ARBA" id="ARBA00022989"/>
    </source>
</evidence>
<keyword evidence="6" id="KW-0249">Electron transport</keyword>
<dbReference type="GO" id="GO:0020037">
    <property type="term" value="F:heme binding"/>
    <property type="evidence" value="ECO:0007669"/>
    <property type="project" value="InterPro"/>
</dbReference>
<feature type="transmembrane region" description="Helical" evidence="8">
    <location>
        <begin position="249"/>
        <end position="273"/>
    </location>
</feature>
<feature type="compositionally biased region" description="Basic and acidic residues" evidence="7">
    <location>
        <begin position="528"/>
        <end position="557"/>
    </location>
</feature>
<dbReference type="InterPro" id="IPR036927">
    <property type="entry name" value="Cyt_c_oxase-like_su1_sf"/>
</dbReference>
<dbReference type="InterPro" id="IPR023616">
    <property type="entry name" value="Cyt_c_oxase-like_su1_dom"/>
</dbReference>
<dbReference type="OrthoDB" id="9803294at2"/>
<feature type="transmembrane region" description="Helical" evidence="8">
    <location>
        <begin position="202"/>
        <end position="229"/>
    </location>
</feature>
<evidence type="ECO:0000256" key="5">
    <source>
        <dbReference type="ARBA" id="ARBA00023136"/>
    </source>
</evidence>
<dbReference type="GO" id="GO:0022904">
    <property type="term" value="P:respiratory electron transport chain"/>
    <property type="evidence" value="ECO:0007669"/>
    <property type="project" value="TreeGrafter"/>
</dbReference>
<name>Q1QG45_NITHX</name>
<reference evidence="11" key="1">
    <citation type="submission" date="2006-03" db="EMBL/GenBank/DDBJ databases">
        <title>Complete sequence of plasmid 1 of Nitrobacter hamburgensis X14.</title>
        <authorList>
            <consortium name="US DOE Joint Genome Institute"/>
            <person name="Copeland A."/>
            <person name="Lucas S."/>
            <person name="Lapidus A."/>
            <person name="Barry K."/>
            <person name="Detter J.C."/>
            <person name="Glavina del Rio T."/>
            <person name="Hammon N."/>
            <person name="Israni S."/>
            <person name="Dalin E."/>
            <person name="Tice H."/>
            <person name="Pitluck S."/>
            <person name="Chain P."/>
            <person name="Malfatti S."/>
            <person name="Shin M."/>
            <person name="Vergez L."/>
            <person name="Schmutz J."/>
            <person name="Larimer F."/>
            <person name="Land M."/>
            <person name="Hauser L."/>
            <person name="Kyrpides N."/>
            <person name="Ivanova N."/>
            <person name="Ward B."/>
            <person name="Arp D."/>
            <person name="Klotz M."/>
            <person name="Stein L."/>
            <person name="O'Mullan G."/>
            <person name="Starkenburg S."/>
            <person name="Sayavedra L."/>
            <person name="Poret-Peterson A.T."/>
            <person name="Gentry M.E."/>
            <person name="Bruce D."/>
            <person name="Richardson P."/>
        </authorList>
    </citation>
    <scope>NUCLEOTIDE SEQUENCE [LARGE SCALE GENOMIC DNA]</scope>
    <source>
        <strain evidence="11">DSM 10229 / NCIMB 13809 / X14</strain>
        <plasmid evidence="11">Plasmid pNITHX1</plasmid>
    </source>
</reference>
<gene>
    <name evidence="10" type="ordered locus">Nham_4179</name>
</gene>
<feature type="transmembrane region" description="Helical" evidence="8">
    <location>
        <begin position="79"/>
        <end position="109"/>
    </location>
</feature>
<feature type="transmembrane region" description="Helical" evidence="8">
    <location>
        <begin position="163"/>
        <end position="190"/>
    </location>
</feature>
<accession>Q1QG45</accession>
<feature type="domain" description="Cytochrome oxidase subunit I profile" evidence="9">
    <location>
        <begin position="28"/>
        <end position="530"/>
    </location>
</feature>
<evidence type="ECO:0000256" key="6">
    <source>
        <dbReference type="RuleBase" id="RU000370"/>
    </source>
</evidence>
<evidence type="ECO:0000256" key="1">
    <source>
        <dbReference type="ARBA" id="ARBA00004141"/>
    </source>
</evidence>
<organism evidence="10 11">
    <name type="scientific">Nitrobacter hamburgensis (strain DSM 10229 / NCIMB 13809 / X14)</name>
    <dbReference type="NCBI Taxonomy" id="323097"/>
    <lineage>
        <taxon>Bacteria</taxon>
        <taxon>Pseudomonadati</taxon>
        <taxon>Pseudomonadota</taxon>
        <taxon>Alphaproteobacteria</taxon>
        <taxon>Hyphomicrobiales</taxon>
        <taxon>Nitrobacteraceae</taxon>
        <taxon>Nitrobacter</taxon>
    </lineage>
</organism>
<evidence type="ECO:0000259" key="9">
    <source>
        <dbReference type="PROSITE" id="PS50855"/>
    </source>
</evidence>
<evidence type="ECO:0000256" key="7">
    <source>
        <dbReference type="SAM" id="MobiDB-lite"/>
    </source>
</evidence>
<keyword evidence="6" id="KW-0813">Transport</keyword>
<keyword evidence="10" id="KW-0614">Plasmid</keyword>
<evidence type="ECO:0000313" key="10">
    <source>
        <dbReference type="EMBL" id="ABE64802.1"/>
    </source>
</evidence>
<dbReference type="AlphaFoldDB" id="Q1QG45"/>
<feature type="transmembrane region" description="Helical" evidence="8">
    <location>
        <begin position="318"/>
        <end position="336"/>
    </location>
</feature>
<dbReference type="PRINTS" id="PR01165">
    <property type="entry name" value="CYCOXIDASEI"/>
</dbReference>
<comment type="similarity">
    <text evidence="6">Belongs to the heme-copper respiratory oxidase family.</text>
</comment>
<geneLocation type="plasmid" evidence="11">
    <name>pNITHX1</name>
</geneLocation>
<dbReference type="GO" id="GO:0009060">
    <property type="term" value="P:aerobic respiration"/>
    <property type="evidence" value="ECO:0007669"/>
    <property type="project" value="InterPro"/>
</dbReference>
<keyword evidence="2 6" id="KW-0679">Respiratory chain</keyword>
<feature type="transmembrane region" description="Helical" evidence="8">
    <location>
        <begin position="285"/>
        <end position="306"/>
    </location>
</feature>
<feature type="region of interest" description="Disordered" evidence="7">
    <location>
        <begin position="511"/>
        <end position="557"/>
    </location>
</feature>
<keyword evidence="6" id="KW-0479">Metal-binding</keyword>
<dbReference type="Gene3D" id="1.20.210.10">
    <property type="entry name" value="Cytochrome c oxidase-like, subunit I domain"/>
    <property type="match status" value="1"/>
</dbReference>
<feature type="transmembrane region" description="Helical" evidence="8">
    <location>
        <begin position="468"/>
        <end position="492"/>
    </location>
</feature>
<keyword evidence="6" id="KW-0408">Iron</keyword>
<evidence type="ECO:0000256" key="2">
    <source>
        <dbReference type="ARBA" id="ARBA00022660"/>
    </source>
</evidence>
<dbReference type="PANTHER" id="PTHR10422">
    <property type="entry name" value="CYTOCHROME C OXIDASE SUBUNIT 1"/>
    <property type="match status" value="1"/>
</dbReference>
<comment type="subcellular location">
    <subcellularLocation>
        <location evidence="1">Membrane</location>
        <topology evidence="1">Multi-pass membrane protein</topology>
    </subcellularLocation>
</comment>
<dbReference type="KEGG" id="nha:Nham_4179"/>
<keyword evidence="5 8" id="KW-0472">Membrane</keyword>
<keyword evidence="3 6" id="KW-0812">Transmembrane</keyword>
<keyword evidence="11" id="KW-1185">Reference proteome</keyword>
<feature type="transmembrane region" description="Helical" evidence="8">
    <location>
        <begin position="121"/>
        <end position="143"/>
    </location>
</feature>
<dbReference type="HOGENOM" id="CLU_011899_7_1_5"/>
<sequence length="557" mass="62079">MTDVAISGELPLPREPSYLAAGHTVASWLATTDHKRIAILYAATITFFFFLGGIAISLVRLDLFTPAGDLLSDDTYNKLFTFHGVIMVWFFMVPSIPGTFGNFLLPLMIGARDVAFPRLNLFSWYLIVTGGACTLYALIAGGVDTGWTFYTPFSTMFSNTHVIAAALGVFIAGFSSIATGVNFIATTHMLRAPGMTWFRLPLFVWAIYATSLVMVLATPVLAVTLLLVIAERWLHLPIFNPDFGGDPLLFQHLFWFYSHPAVYIMVLPAMGVISEVITCFARRRVFGYDFMVYAMVGIAVIGFFVWGHHMFVSGQSPYASLVFSFLSFIVAVPSAIKVFNWTATLYRGQISFDAPMLYALGFLGLFTIGGLTGLFLASIPVDVHVTDTTFVVAHFHYIMVGGTVSAFFAGLHYWWPKITGRLYPDVWARFAAILMFFGFNFTFFPQFIVGYLGMPRRYHVYPPEFQLYNVLSSAGAFVLAAAYLLPPLYLTWSLIWGARAGRNPWNATGLEWKTSSPPSRENFAATPHVEEGPYRYHPEGFAPEHGEDNYRTEGDRA</sequence>
<feature type="transmembrane region" description="Helical" evidence="8">
    <location>
        <begin position="426"/>
        <end position="448"/>
    </location>
</feature>
<dbReference type="GO" id="GO:0004129">
    <property type="term" value="F:cytochrome-c oxidase activity"/>
    <property type="evidence" value="ECO:0007669"/>
    <property type="project" value="InterPro"/>
</dbReference>
<dbReference type="EMBL" id="CP000320">
    <property type="protein sequence ID" value="ABE64802.1"/>
    <property type="molecule type" value="Genomic_DNA"/>
</dbReference>
<dbReference type="Proteomes" id="UP000001953">
    <property type="component" value="Plasmid 1"/>
</dbReference>
<dbReference type="PROSITE" id="PS00077">
    <property type="entry name" value="COX1_CUB"/>
    <property type="match status" value="1"/>
</dbReference>